<reference evidence="1 2" key="1">
    <citation type="journal article" date="2012" name="BMC Genomics">
        <title>Comparative genomic analysis of human infective Trypanosoma cruzi lineages with the bat-restricted subspecies T. cruzi marinkellei.</title>
        <authorList>
            <person name="Franzen O."/>
            <person name="Talavera-Lopez C."/>
            <person name="Ochaya S."/>
            <person name="Butler C.E."/>
            <person name="Messenger L.A."/>
            <person name="Lewis M.D."/>
            <person name="Llewellyn M.S."/>
            <person name="Marinkelle C.J."/>
            <person name="Tyler K.M."/>
            <person name="Miles M.A."/>
            <person name="Andersson B."/>
        </authorList>
    </citation>
    <scope>NUCLEOTIDE SEQUENCE [LARGE SCALE GENOMIC DNA]</scope>
    <source>
        <strain evidence="1 2">B7</strain>
    </source>
</reference>
<dbReference type="Proteomes" id="UP000007350">
    <property type="component" value="Unassembled WGS sequence"/>
</dbReference>
<evidence type="ECO:0000313" key="1">
    <source>
        <dbReference type="EMBL" id="EKF29779.1"/>
    </source>
</evidence>
<proteinExistence type="predicted"/>
<sequence>MVKAEKKTPVAVATSFAMRIQMSPPGALVLSENCKRHAPSVAAVQSTPLLPLHATPSARCHAAPPWPRLAKKEASVGGAMPRRHVAATPSKVAHDVGPKSHAAGQSVPGVVVLLLLRKKMKRVVSLVRWTSPFLPSSPHAESATIADGPLQRLPQNVEFVAQEACRYNI</sequence>
<gene>
    <name evidence="1" type="ORF">MOQ_006422</name>
</gene>
<name>K2MVP0_TRYCR</name>
<organism evidence="1 2">
    <name type="scientific">Trypanosoma cruzi marinkellei</name>
    <dbReference type="NCBI Taxonomy" id="85056"/>
    <lineage>
        <taxon>Eukaryota</taxon>
        <taxon>Discoba</taxon>
        <taxon>Euglenozoa</taxon>
        <taxon>Kinetoplastea</taxon>
        <taxon>Metakinetoplastina</taxon>
        <taxon>Trypanosomatida</taxon>
        <taxon>Trypanosomatidae</taxon>
        <taxon>Trypanosoma</taxon>
        <taxon>Schizotrypanum</taxon>
    </lineage>
</organism>
<accession>K2MVP0</accession>
<protein>
    <submittedName>
        <fullName evidence="1">Uncharacterized protein</fullName>
    </submittedName>
</protein>
<dbReference type="EMBL" id="AHKC01012667">
    <property type="protein sequence ID" value="EKF29779.1"/>
    <property type="molecule type" value="Genomic_DNA"/>
</dbReference>
<comment type="caution">
    <text evidence="1">The sequence shown here is derived from an EMBL/GenBank/DDBJ whole genome shotgun (WGS) entry which is preliminary data.</text>
</comment>
<keyword evidence="2" id="KW-1185">Reference proteome</keyword>
<evidence type="ECO:0000313" key="2">
    <source>
        <dbReference type="Proteomes" id="UP000007350"/>
    </source>
</evidence>
<dbReference type="AlphaFoldDB" id="K2MVP0"/>